<gene>
    <name evidence="1" type="primary">ylcG</name>
    <name evidence="1" type="ORF">NCTC8272_01939</name>
</gene>
<evidence type="ECO:0000313" key="1">
    <source>
        <dbReference type="EMBL" id="VEA35824.1"/>
    </source>
</evidence>
<proteinExistence type="predicted"/>
<evidence type="ECO:0000313" key="2">
    <source>
        <dbReference type="Proteomes" id="UP000277214"/>
    </source>
</evidence>
<dbReference type="EMBL" id="LR134149">
    <property type="protein sequence ID" value="VEA35824.1"/>
    <property type="molecule type" value="Genomic_DNA"/>
</dbReference>
<dbReference type="AlphaFoldDB" id="A0A447PF05"/>
<dbReference type="InterPro" id="IPR049596">
    <property type="entry name" value="YlcG-like"/>
</dbReference>
<protein>
    <submittedName>
        <fullName evidence="1">DNA breaking-rejoining protein</fullName>
    </submittedName>
</protein>
<name>A0A447PF05_SALET</name>
<reference evidence="1 2" key="1">
    <citation type="submission" date="2018-12" db="EMBL/GenBank/DDBJ databases">
        <authorList>
            <consortium name="Pathogen Informatics"/>
        </authorList>
    </citation>
    <scope>NUCLEOTIDE SEQUENCE [LARGE SCALE GENOMIC DNA]</scope>
    <source>
        <strain evidence="1 2">NCTC8272</strain>
    </source>
</reference>
<dbReference type="NCBIfam" id="NF033498">
    <property type="entry name" value="YlcG_phage_expr"/>
    <property type="match status" value="1"/>
</dbReference>
<accession>A0A447PF05</accession>
<sequence length="55" mass="6758">MKPELIEILRMRWQRLRIYRRPGSVLVDYRILRNFVRIYQFTGLLNEHSIPPVCT</sequence>
<organism evidence="1 2">
    <name type="scientific">Salmonella enterica I</name>
    <dbReference type="NCBI Taxonomy" id="59201"/>
    <lineage>
        <taxon>Bacteria</taxon>
        <taxon>Pseudomonadati</taxon>
        <taxon>Pseudomonadota</taxon>
        <taxon>Gammaproteobacteria</taxon>
        <taxon>Enterobacterales</taxon>
        <taxon>Enterobacteriaceae</taxon>
        <taxon>Salmonella</taxon>
    </lineage>
</organism>
<dbReference type="Proteomes" id="UP000277214">
    <property type="component" value="Chromosome 1"/>
</dbReference>